<name>D7DLX8_METV0</name>
<sequence length="301" mass="33045">MTPNITLEQWRTLISIVDAGGYAQAAEMMYKSQSAVTYAVQKIESMLDVKVFELQGRKAILTPTGQMLYRRALALVNEANELEQAAHALSAGWEANINIAAEILFPPQLLLTCMHKFGLESPHTRIELIESVIGGTSEALLKGEADIAISPQLPPGFLGNLLTRIKIIAVAHASHPLHHLGHALTYKDLRAYRHLVVRDSGKNRGQRPAIVDVDQRWTVSQIATSIQAVSIGYGFAWLPEEHIRQELDTGLLKPLPLLEGGAREVPLYLVIANPDFAGPGIRRLAEIIKNSVESSENSQSD</sequence>
<evidence type="ECO:0000313" key="7">
    <source>
        <dbReference type="Proteomes" id="UP000000383"/>
    </source>
</evidence>
<dbReference type="AlphaFoldDB" id="D7DLX8"/>
<evidence type="ECO:0000313" key="6">
    <source>
        <dbReference type="EMBL" id="ADI30672.1"/>
    </source>
</evidence>
<reference evidence="6 7" key="2">
    <citation type="journal article" date="2011" name="J. Bacteriol.">
        <title>Genomes of three methylotrophs from a single niche uncover genetic and metabolic divergence of Methylophilaceae.</title>
        <authorList>
            <person name="Lapidus A."/>
            <person name="Clum A."/>
            <person name="Labutti K."/>
            <person name="Kaluzhnaya M.G."/>
            <person name="Lim S."/>
            <person name="Beck D.A."/>
            <person name="Glavina Del Rio T."/>
            <person name="Nolan M."/>
            <person name="Mavromatis K."/>
            <person name="Huntemann M."/>
            <person name="Lucas S."/>
            <person name="Lidstrom M.E."/>
            <person name="Ivanova N."/>
            <person name="Chistoserdova L."/>
        </authorList>
    </citation>
    <scope>NUCLEOTIDE SEQUENCE [LARGE SCALE GENOMIC DNA]</scope>
    <source>
        <strain evidence="6 7">301</strain>
    </source>
</reference>
<keyword evidence="4" id="KW-0804">Transcription</keyword>
<keyword evidence="2" id="KW-0805">Transcription regulation</keyword>
<dbReference type="RefSeq" id="WP_013148980.1">
    <property type="nucleotide sequence ID" value="NC_014207.1"/>
</dbReference>
<dbReference type="eggNOG" id="COG0583">
    <property type="taxonomic scope" value="Bacteria"/>
</dbReference>
<dbReference type="Pfam" id="PF00126">
    <property type="entry name" value="HTH_1"/>
    <property type="match status" value="1"/>
</dbReference>
<dbReference type="Gene3D" id="1.10.10.10">
    <property type="entry name" value="Winged helix-like DNA-binding domain superfamily/Winged helix DNA-binding domain"/>
    <property type="match status" value="1"/>
</dbReference>
<keyword evidence="7" id="KW-1185">Reference proteome</keyword>
<evidence type="ECO:0000256" key="4">
    <source>
        <dbReference type="ARBA" id="ARBA00023163"/>
    </source>
</evidence>
<evidence type="ECO:0000256" key="2">
    <source>
        <dbReference type="ARBA" id="ARBA00023015"/>
    </source>
</evidence>
<dbReference type="InterPro" id="IPR036388">
    <property type="entry name" value="WH-like_DNA-bd_sf"/>
</dbReference>
<keyword evidence="3" id="KW-0238">DNA-binding</keyword>
<dbReference type="OrthoDB" id="196624at2"/>
<dbReference type="STRING" id="666681.M301_2307"/>
<dbReference type="GO" id="GO:0003700">
    <property type="term" value="F:DNA-binding transcription factor activity"/>
    <property type="evidence" value="ECO:0007669"/>
    <property type="project" value="InterPro"/>
</dbReference>
<dbReference type="KEGG" id="meh:M301_2307"/>
<gene>
    <name evidence="6" type="ordered locus">M301_2307</name>
</gene>
<comment type="similarity">
    <text evidence="1">Belongs to the LysR transcriptional regulatory family.</text>
</comment>
<dbReference type="SUPFAM" id="SSF53850">
    <property type="entry name" value="Periplasmic binding protein-like II"/>
    <property type="match status" value="1"/>
</dbReference>
<dbReference type="PANTHER" id="PTHR30126:SF88">
    <property type="entry name" value="TRANSCRIPTIONAL REGULATOR-RELATED"/>
    <property type="match status" value="1"/>
</dbReference>
<evidence type="ECO:0000259" key="5">
    <source>
        <dbReference type="PROSITE" id="PS50931"/>
    </source>
</evidence>
<accession>D7DLX8</accession>
<dbReference type="Gene3D" id="3.40.190.290">
    <property type="match status" value="1"/>
</dbReference>
<dbReference type="Proteomes" id="UP000000383">
    <property type="component" value="Chromosome"/>
</dbReference>
<protein>
    <submittedName>
        <fullName evidence="6">Transcriptional regulator, LysR family</fullName>
    </submittedName>
</protein>
<dbReference type="EMBL" id="CP002056">
    <property type="protein sequence ID" value="ADI30672.1"/>
    <property type="molecule type" value="Genomic_DNA"/>
</dbReference>
<dbReference type="InterPro" id="IPR000847">
    <property type="entry name" value="LysR_HTH_N"/>
</dbReference>
<dbReference type="SUPFAM" id="SSF46785">
    <property type="entry name" value="Winged helix' DNA-binding domain"/>
    <property type="match status" value="1"/>
</dbReference>
<feature type="domain" description="HTH lysR-type" evidence="5">
    <location>
        <begin position="5"/>
        <end position="62"/>
    </location>
</feature>
<proteinExistence type="inferred from homology"/>
<evidence type="ECO:0000256" key="1">
    <source>
        <dbReference type="ARBA" id="ARBA00009437"/>
    </source>
</evidence>
<dbReference type="PROSITE" id="PS50931">
    <property type="entry name" value="HTH_LYSR"/>
    <property type="match status" value="1"/>
</dbReference>
<dbReference type="PANTHER" id="PTHR30126">
    <property type="entry name" value="HTH-TYPE TRANSCRIPTIONAL REGULATOR"/>
    <property type="match status" value="1"/>
</dbReference>
<dbReference type="InterPro" id="IPR036390">
    <property type="entry name" value="WH_DNA-bd_sf"/>
</dbReference>
<organism evidence="6 7">
    <name type="scientific">Methylotenera versatilis (strain 301)</name>
    <dbReference type="NCBI Taxonomy" id="666681"/>
    <lineage>
        <taxon>Bacteria</taxon>
        <taxon>Pseudomonadati</taxon>
        <taxon>Pseudomonadota</taxon>
        <taxon>Betaproteobacteria</taxon>
        <taxon>Nitrosomonadales</taxon>
        <taxon>Methylophilaceae</taxon>
        <taxon>Methylotenera</taxon>
    </lineage>
</organism>
<dbReference type="InterPro" id="IPR005119">
    <property type="entry name" value="LysR_subst-bd"/>
</dbReference>
<reference evidence="7" key="1">
    <citation type="submission" date="2010-05" db="EMBL/GenBank/DDBJ databases">
        <title>Complete sequence of Methylotenera sp. 301.</title>
        <authorList>
            <person name="Lucas S."/>
            <person name="Copeland A."/>
            <person name="Lapidus A."/>
            <person name="Cheng J.-F."/>
            <person name="Bruce D."/>
            <person name="Goodwin L."/>
            <person name="Pitluck S."/>
            <person name="Clum A."/>
            <person name="Land M."/>
            <person name="Hauser L."/>
            <person name="Kyrpides N."/>
            <person name="Ivanova N."/>
            <person name="Chistoservova L."/>
            <person name="Kalyuzhnaya M."/>
            <person name="Woyke T."/>
        </authorList>
    </citation>
    <scope>NUCLEOTIDE SEQUENCE [LARGE SCALE GENOMIC DNA]</scope>
    <source>
        <strain evidence="7">301</strain>
    </source>
</reference>
<dbReference type="HOGENOM" id="CLU_039613_35_2_4"/>
<dbReference type="Pfam" id="PF03466">
    <property type="entry name" value="LysR_substrate"/>
    <property type="match status" value="1"/>
</dbReference>
<evidence type="ECO:0000256" key="3">
    <source>
        <dbReference type="ARBA" id="ARBA00023125"/>
    </source>
</evidence>
<dbReference type="GO" id="GO:0000976">
    <property type="term" value="F:transcription cis-regulatory region binding"/>
    <property type="evidence" value="ECO:0007669"/>
    <property type="project" value="TreeGrafter"/>
</dbReference>